<evidence type="ECO:0000313" key="8">
    <source>
        <dbReference type="Proteomes" id="UP001066276"/>
    </source>
</evidence>
<feature type="region of interest" description="Disordered" evidence="6">
    <location>
        <begin position="628"/>
        <end position="656"/>
    </location>
</feature>
<proteinExistence type="inferred from homology"/>
<feature type="compositionally biased region" description="Low complexity" evidence="6">
    <location>
        <begin position="337"/>
        <end position="353"/>
    </location>
</feature>
<feature type="compositionally biased region" description="Basic and acidic residues" evidence="6">
    <location>
        <begin position="55"/>
        <end position="150"/>
    </location>
</feature>
<dbReference type="AlphaFoldDB" id="A0AAV7V9U6"/>
<comment type="subcellular location">
    <subcellularLocation>
        <location evidence="1">Cytoplasm</location>
        <location evidence="1">Cytoskeleton</location>
    </subcellularLocation>
</comment>
<comment type="similarity">
    <text evidence="2">Belongs to the MAP7 family.</text>
</comment>
<dbReference type="Proteomes" id="UP001066276">
    <property type="component" value="Chromosome 2_1"/>
</dbReference>
<dbReference type="Pfam" id="PF05672">
    <property type="entry name" value="MAP7"/>
    <property type="match status" value="1"/>
</dbReference>
<dbReference type="PANTHER" id="PTHR15073">
    <property type="entry name" value="MICROTUBULE-ASSOCIATED PROTEIN"/>
    <property type="match status" value="1"/>
</dbReference>
<dbReference type="InterPro" id="IPR051483">
    <property type="entry name" value="MAP7_domain-containing"/>
</dbReference>
<keyword evidence="4" id="KW-0175">Coiled coil</keyword>
<feature type="compositionally biased region" description="Polar residues" evidence="6">
    <location>
        <begin position="241"/>
        <end position="258"/>
    </location>
</feature>
<dbReference type="EMBL" id="JANPWB010000003">
    <property type="protein sequence ID" value="KAJ1198348.1"/>
    <property type="molecule type" value="Genomic_DNA"/>
</dbReference>
<organism evidence="7 8">
    <name type="scientific">Pleurodeles waltl</name>
    <name type="common">Iberian ribbed newt</name>
    <dbReference type="NCBI Taxonomy" id="8319"/>
    <lineage>
        <taxon>Eukaryota</taxon>
        <taxon>Metazoa</taxon>
        <taxon>Chordata</taxon>
        <taxon>Craniata</taxon>
        <taxon>Vertebrata</taxon>
        <taxon>Euteleostomi</taxon>
        <taxon>Amphibia</taxon>
        <taxon>Batrachia</taxon>
        <taxon>Caudata</taxon>
        <taxon>Salamandroidea</taxon>
        <taxon>Salamandridae</taxon>
        <taxon>Pleurodelinae</taxon>
        <taxon>Pleurodeles</taxon>
    </lineage>
</organism>
<feature type="compositionally biased region" description="Basic and acidic residues" evidence="6">
    <location>
        <begin position="628"/>
        <end position="647"/>
    </location>
</feature>
<feature type="compositionally biased region" description="Basic and acidic residues" evidence="6">
    <location>
        <begin position="468"/>
        <end position="484"/>
    </location>
</feature>
<dbReference type="GO" id="GO:0000226">
    <property type="term" value="P:microtubule cytoskeleton organization"/>
    <property type="evidence" value="ECO:0007669"/>
    <property type="project" value="InterPro"/>
</dbReference>
<comment type="caution">
    <text evidence="7">The sequence shown here is derived from an EMBL/GenBank/DDBJ whole genome shotgun (WGS) entry which is preliminary data.</text>
</comment>
<gene>
    <name evidence="7" type="ORF">NDU88_002189</name>
</gene>
<evidence type="ECO:0000256" key="3">
    <source>
        <dbReference type="ARBA" id="ARBA00022490"/>
    </source>
</evidence>
<feature type="compositionally biased region" description="Polar residues" evidence="6">
    <location>
        <begin position="412"/>
        <end position="423"/>
    </location>
</feature>
<evidence type="ECO:0000256" key="4">
    <source>
        <dbReference type="ARBA" id="ARBA00023054"/>
    </source>
</evidence>
<evidence type="ECO:0000256" key="6">
    <source>
        <dbReference type="SAM" id="MobiDB-lite"/>
    </source>
</evidence>
<evidence type="ECO:0000256" key="5">
    <source>
        <dbReference type="ARBA" id="ARBA00023212"/>
    </source>
</evidence>
<evidence type="ECO:0008006" key="9">
    <source>
        <dbReference type="Google" id="ProtNLM"/>
    </source>
</evidence>
<evidence type="ECO:0000256" key="2">
    <source>
        <dbReference type="ARBA" id="ARBA00007525"/>
    </source>
</evidence>
<keyword evidence="8" id="KW-1185">Reference proteome</keyword>
<dbReference type="GO" id="GO:0015630">
    <property type="term" value="C:microtubule cytoskeleton"/>
    <property type="evidence" value="ECO:0007669"/>
    <property type="project" value="InterPro"/>
</dbReference>
<evidence type="ECO:0000256" key="1">
    <source>
        <dbReference type="ARBA" id="ARBA00004245"/>
    </source>
</evidence>
<feature type="compositionally biased region" description="Polar residues" evidence="6">
    <location>
        <begin position="311"/>
        <end position="321"/>
    </location>
</feature>
<name>A0AAV7V9U6_PLEWA</name>
<feature type="compositionally biased region" description="Basic and acidic residues" evidence="6">
    <location>
        <begin position="443"/>
        <end position="458"/>
    </location>
</feature>
<protein>
    <recommendedName>
        <fullName evidence="9">MAP7 domain-containing protein 3</fullName>
    </recommendedName>
</protein>
<feature type="compositionally biased region" description="Polar residues" evidence="6">
    <location>
        <begin position="206"/>
        <end position="230"/>
    </location>
</feature>
<dbReference type="InterPro" id="IPR008604">
    <property type="entry name" value="MAP7_fam"/>
</dbReference>
<feature type="compositionally biased region" description="Basic and acidic residues" evidence="6">
    <location>
        <begin position="260"/>
        <end position="269"/>
    </location>
</feature>
<keyword evidence="3" id="KW-0963">Cytoplasm</keyword>
<keyword evidence="5" id="KW-0206">Cytoskeleton</keyword>
<feature type="compositionally biased region" description="Polar residues" evidence="6">
    <location>
        <begin position="271"/>
        <end position="282"/>
    </location>
</feature>
<accession>A0AAV7V9U6</accession>
<dbReference type="PANTHER" id="PTHR15073:SF5">
    <property type="entry name" value="MAP7 DOMAIN-CONTAINING PROTEIN 3"/>
    <property type="match status" value="1"/>
</dbReference>
<feature type="compositionally biased region" description="Polar residues" evidence="6">
    <location>
        <begin position="29"/>
        <end position="43"/>
    </location>
</feature>
<feature type="region of interest" description="Disordered" evidence="6">
    <location>
        <begin position="17"/>
        <end position="547"/>
    </location>
</feature>
<reference evidence="7" key="1">
    <citation type="journal article" date="2022" name="bioRxiv">
        <title>Sequencing and chromosome-scale assembly of the giantPleurodeles waltlgenome.</title>
        <authorList>
            <person name="Brown T."/>
            <person name="Elewa A."/>
            <person name="Iarovenko S."/>
            <person name="Subramanian E."/>
            <person name="Araus A.J."/>
            <person name="Petzold A."/>
            <person name="Susuki M."/>
            <person name="Suzuki K.-i.T."/>
            <person name="Hayashi T."/>
            <person name="Toyoda A."/>
            <person name="Oliveira C."/>
            <person name="Osipova E."/>
            <person name="Leigh N.D."/>
            <person name="Simon A."/>
            <person name="Yun M.H."/>
        </authorList>
    </citation>
    <scope>NUCLEOTIDE SEQUENCE</scope>
    <source>
        <strain evidence="7">20211129_DDA</strain>
        <tissue evidence="7">Liver</tissue>
    </source>
</reference>
<sequence length="808" mass="90983">MADTSTSLKGLREQMVAAAQAVADERRNQSGNSPVPSSGNIKATTKPVIDGSTLRTDERQRLARERREEREKQNAAKESQMIEKEKKAKLQYEKQMEERQRKMEEQKMKEEQRRAAVEEKRKLKTEEERERSEAVLRRTLERSQRLEQRQKRWSWGGAVPSDTDSQTATKRSTSSSNLKQAEIVINKRLSSSSATLLNAPDKGVKTRSSSLSRLSNKVPLQSQQPPTKGSQVELKGGVPSKRSSSLNRLTNQSNSPQQLEKVKLEEKSARRSQTSPLESNIISRLLAPTQASLARSKSAAALPADGKDSPASANSMTTQAHTPKGPMRSRSIDRQTSASVASASSAEFSSPESTQKPELGKQSPSLVQKRPPSPSNVTNRRRSPSPANVAKRPPSPSTVKPIAQRTRPPSPSSLKQRPSSASLKQPPITRPLLTPTVTNVTKKKSDVESKPKDKHEGLIQESVLSPTSEKDMPVVASKSKEETSSKAFSGTITAEEAAKTLAEKRRLAREQRERDEQENIRRAEEERIQKEESDKRAAEEKVKREEELLKLEKKKQMEEEEELKIIEEERIRKELEDQERLVELQQQKEEAEAKALEEAEKQKLEREKIMLQNMQERLERKKRIEEIMKRTRKMDQTDGKNENKSDDQEAEEIEDEEEFLRCQYANQEELTLQEESKSEEQLIFLNGKELNYDKENEENPANEILLQSSSSTTNENIQSSDVLLGNQGERIDVVQNINGKPSSWTFEEYIDLGVHSKSTILAPDSITINSCNQNLIDTAFIPGIPKLAFEEDGAVSLLTKSIDAASDI</sequence>
<feature type="compositionally biased region" description="Low complexity" evidence="6">
    <location>
        <begin position="291"/>
        <end position="304"/>
    </location>
</feature>
<feature type="compositionally biased region" description="Polar residues" evidence="6">
    <location>
        <begin position="162"/>
        <end position="179"/>
    </location>
</feature>
<evidence type="ECO:0000313" key="7">
    <source>
        <dbReference type="EMBL" id="KAJ1198348.1"/>
    </source>
</evidence>
<feature type="compositionally biased region" description="Low complexity" evidence="6">
    <location>
        <begin position="485"/>
        <end position="495"/>
    </location>
</feature>
<feature type="compositionally biased region" description="Basic and acidic residues" evidence="6">
    <location>
        <begin position="496"/>
        <end position="547"/>
    </location>
</feature>